<sequence length="191" mass="21187">MRGFLPAVAALFLLLPLPAGAEPARDIVDRAVEGDGFNGVALVGRGKTIDALEARGAADVAHGVPMTRDTRFEVGSISKWIAAIVVMKLVDQGKLDLDAPISRYLSDYRADTGAKLTLRRLRSHSSGLPNEILAARHRDRDDQRELRLCQARPARRRADGSELCRRWGERRTVTARRSPRQKLEHRLPRGP</sequence>
<dbReference type="Gene3D" id="3.40.710.10">
    <property type="entry name" value="DD-peptidase/beta-lactamase superfamily"/>
    <property type="match status" value="1"/>
</dbReference>
<dbReference type="SUPFAM" id="SSF56601">
    <property type="entry name" value="beta-lactamase/transpeptidase-like"/>
    <property type="match status" value="1"/>
</dbReference>
<dbReference type="Pfam" id="PF00144">
    <property type="entry name" value="Beta-lactamase"/>
    <property type="match status" value="1"/>
</dbReference>
<evidence type="ECO:0000256" key="1">
    <source>
        <dbReference type="ARBA" id="ARBA00007840"/>
    </source>
</evidence>
<dbReference type="EMBL" id="JAIRAU010000005">
    <property type="protein sequence ID" value="MBZ5709236.1"/>
    <property type="molecule type" value="Genomic_DNA"/>
</dbReference>
<protein>
    <recommendedName>
        <fullName evidence="4">Beta-lactamase</fullName>
        <ecNumber evidence="4">3.5.2.6</ecNumber>
    </recommendedName>
</protein>
<dbReference type="InterPro" id="IPR001586">
    <property type="entry name" value="Beta-lactam_class-C_AS"/>
</dbReference>
<comment type="similarity">
    <text evidence="1 4">Belongs to the class-C beta-lactamase family.</text>
</comment>
<feature type="signal peptide" evidence="5">
    <location>
        <begin position="1"/>
        <end position="21"/>
    </location>
</feature>
<dbReference type="PANTHER" id="PTHR43283">
    <property type="entry name" value="BETA-LACTAMASE-RELATED"/>
    <property type="match status" value="1"/>
</dbReference>
<comment type="caution">
    <text evidence="7">The sequence shown here is derived from an EMBL/GenBank/DDBJ whole genome shotgun (WGS) entry which is preliminary data.</text>
</comment>
<evidence type="ECO:0000313" key="8">
    <source>
        <dbReference type="Proteomes" id="UP001139031"/>
    </source>
</evidence>
<evidence type="ECO:0000256" key="5">
    <source>
        <dbReference type="SAM" id="SignalP"/>
    </source>
</evidence>
<keyword evidence="5" id="KW-0732">Signal</keyword>
<keyword evidence="8" id="KW-1185">Reference proteome</keyword>
<dbReference type="Proteomes" id="UP001139031">
    <property type="component" value="Unassembled WGS sequence"/>
</dbReference>
<dbReference type="PROSITE" id="PS00336">
    <property type="entry name" value="BETA_LACTAMASE_C"/>
    <property type="match status" value="1"/>
</dbReference>
<evidence type="ECO:0000313" key="7">
    <source>
        <dbReference type="EMBL" id="MBZ5709236.1"/>
    </source>
</evidence>
<evidence type="ECO:0000256" key="2">
    <source>
        <dbReference type="ARBA" id="ARBA00022801"/>
    </source>
</evidence>
<dbReference type="InterPro" id="IPR012338">
    <property type="entry name" value="Beta-lactam/transpept-like"/>
</dbReference>
<dbReference type="RefSeq" id="WP_224191014.1">
    <property type="nucleotide sequence ID" value="NZ_JAIRAU010000005.1"/>
</dbReference>
<proteinExistence type="inferred from homology"/>
<evidence type="ECO:0000256" key="3">
    <source>
        <dbReference type="ARBA" id="ARBA00023251"/>
    </source>
</evidence>
<feature type="chain" id="PRO_5047252657" description="Beta-lactamase" evidence="5">
    <location>
        <begin position="22"/>
        <end position="191"/>
    </location>
</feature>
<evidence type="ECO:0000259" key="6">
    <source>
        <dbReference type="Pfam" id="PF00144"/>
    </source>
</evidence>
<gene>
    <name evidence="7" type="ORF">K7C98_08180</name>
</gene>
<comment type="catalytic activity">
    <reaction evidence="4">
        <text>a beta-lactam + H2O = a substituted beta-amino acid</text>
        <dbReference type="Rhea" id="RHEA:20401"/>
        <dbReference type="ChEBI" id="CHEBI:15377"/>
        <dbReference type="ChEBI" id="CHEBI:35627"/>
        <dbReference type="ChEBI" id="CHEBI:140347"/>
        <dbReference type="EC" id="3.5.2.6"/>
    </reaction>
</comment>
<keyword evidence="3 4" id="KW-0046">Antibiotic resistance</keyword>
<dbReference type="EC" id="3.5.2.6" evidence="4"/>
<organism evidence="7 8">
    <name type="scientific">Nannocystis pusilla</name>
    <dbReference type="NCBI Taxonomy" id="889268"/>
    <lineage>
        <taxon>Bacteria</taxon>
        <taxon>Pseudomonadati</taxon>
        <taxon>Myxococcota</taxon>
        <taxon>Polyangia</taxon>
        <taxon>Nannocystales</taxon>
        <taxon>Nannocystaceae</taxon>
        <taxon>Nannocystis</taxon>
    </lineage>
</organism>
<dbReference type="InterPro" id="IPR001466">
    <property type="entry name" value="Beta-lactam-related"/>
</dbReference>
<feature type="domain" description="Beta-lactamase-related" evidence="6">
    <location>
        <begin position="26"/>
        <end position="144"/>
    </location>
</feature>
<dbReference type="InterPro" id="IPR050789">
    <property type="entry name" value="Diverse_Enzym_Activities"/>
</dbReference>
<name>A0ABS7TLY8_9BACT</name>
<reference evidence="7" key="1">
    <citation type="submission" date="2021-08" db="EMBL/GenBank/DDBJ databases">
        <authorList>
            <person name="Stevens D.C."/>
        </authorList>
    </citation>
    <scope>NUCLEOTIDE SEQUENCE</scope>
    <source>
        <strain evidence="7">DSM 53165</strain>
    </source>
</reference>
<keyword evidence="2 4" id="KW-0378">Hydrolase</keyword>
<evidence type="ECO:0000256" key="4">
    <source>
        <dbReference type="RuleBase" id="RU361140"/>
    </source>
</evidence>
<accession>A0ABS7TLY8</accession>